<organism evidence="2 3">
    <name type="scientific">Macrostomum lignano</name>
    <dbReference type="NCBI Taxonomy" id="282301"/>
    <lineage>
        <taxon>Eukaryota</taxon>
        <taxon>Metazoa</taxon>
        <taxon>Spiralia</taxon>
        <taxon>Lophotrochozoa</taxon>
        <taxon>Platyhelminthes</taxon>
        <taxon>Rhabditophora</taxon>
        <taxon>Macrostomorpha</taxon>
        <taxon>Macrostomida</taxon>
        <taxon>Macrostomidae</taxon>
        <taxon>Macrostomum</taxon>
    </lineage>
</organism>
<comment type="caution">
    <text evidence="2">The sequence shown here is derived from an EMBL/GenBank/DDBJ whole genome shotgun (WGS) entry which is preliminary data.</text>
</comment>
<gene>
    <name evidence="2" type="ORF">BOX15_Mlig022930g2</name>
</gene>
<accession>A0A267EBH1</accession>
<feature type="compositionally biased region" description="Basic residues" evidence="1">
    <location>
        <begin position="356"/>
        <end position="366"/>
    </location>
</feature>
<feature type="compositionally biased region" description="Polar residues" evidence="1">
    <location>
        <begin position="194"/>
        <end position="209"/>
    </location>
</feature>
<sequence>MPIGRYKHVASRFQQRRTLPPDCKSWIEQRDEEPSEEPSASTPNASAATAAAATGSGRMGGDLPENVTEERLYQTRLYDLALERKKMMNESDYVRNQFIDHQVRKARSKSLGRLLQGMDIEQYRNKSASGVEKLHQRSVHAKLMILANRRLGLSIDEVSKFTEAELRSRLNLPLPQDEATDPSPAALATTNLPTVHEQQQQPLRPSTSRTHIRGSVGWADQPPAFASRPGSHRLGSNAFAPASALSLGLPGVTSAGNNRSYRHQSSSYRARGSIASGAPSGYGGQSSTQDRRPRTASARRRVQSDPRCVQLINTLTPRYRPANKPQDVSAIIKANPSLKRSSDDEAQQHSEPQQHRQQKTVKGRRTRREALEMLDYIVRTRYYDAGNLASLS</sequence>
<feature type="region of interest" description="Disordered" evidence="1">
    <location>
        <begin position="1"/>
        <end position="66"/>
    </location>
</feature>
<feature type="compositionally biased region" description="Basic residues" evidence="1">
    <location>
        <begin position="1"/>
        <end position="10"/>
    </location>
</feature>
<proteinExistence type="predicted"/>
<dbReference type="AlphaFoldDB" id="A0A267EBH1"/>
<evidence type="ECO:0000313" key="2">
    <source>
        <dbReference type="EMBL" id="PAA58756.1"/>
    </source>
</evidence>
<evidence type="ECO:0000313" key="3">
    <source>
        <dbReference type="Proteomes" id="UP000215902"/>
    </source>
</evidence>
<feature type="compositionally biased region" description="Polar residues" evidence="1">
    <location>
        <begin position="254"/>
        <end position="268"/>
    </location>
</feature>
<dbReference type="EMBL" id="NIVC01002336">
    <property type="protein sequence ID" value="PAA58756.1"/>
    <property type="molecule type" value="Genomic_DNA"/>
</dbReference>
<reference evidence="2 3" key="1">
    <citation type="submission" date="2017-06" db="EMBL/GenBank/DDBJ databases">
        <title>A platform for efficient transgenesis in Macrostomum lignano, a flatworm model organism for stem cell research.</title>
        <authorList>
            <person name="Berezikov E."/>
        </authorList>
    </citation>
    <scope>NUCLEOTIDE SEQUENCE [LARGE SCALE GENOMIC DNA]</scope>
    <source>
        <strain evidence="2">DV1</strain>
        <tissue evidence="2">Whole organism</tissue>
    </source>
</reference>
<feature type="region of interest" description="Disordered" evidence="1">
    <location>
        <begin position="337"/>
        <end position="366"/>
    </location>
</feature>
<protein>
    <submittedName>
        <fullName evidence="2">Uncharacterized protein</fullName>
    </submittedName>
</protein>
<keyword evidence="3" id="KW-1185">Reference proteome</keyword>
<feature type="compositionally biased region" description="Basic and acidic residues" evidence="1">
    <location>
        <begin position="340"/>
        <end position="354"/>
    </location>
</feature>
<dbReference type="OrthoDB" id="10069634at2759"/>
<feature type="region of interest" description="Disordered" evidence="1">
    <location>
        <begin position="251"/>
        <end position="306"/>
    </location>
</feature>
<evidence type="ECO:0000256" key="1">
    <source>
        <dbReference type="SAM" id="MobiDB-lite"/>
    </source>
</evidence>
<dbReference type="Proteomes" id="UP000215902">
    <property type="component" value="Unassembled WGS sequence"/>
</dbReference>
<feature type="region of interest" description="Disordered" evidence="1">
    <location>
        <begin position="194"/>
        <end position="232"/>
    </location>
</feature>
<feature type="compositionally biased region" description="Low complexity" evidence="1">
    <location>
        <begin position="37"/>
        <end position="54"/>
    </location>
</feature>
<name>A0A267EBH1_9PLAT</name>